<comment type="similarity">
    <text evidence="2">Belongs to the DNA2/NAM7 helicase family.</text>
</comment>
<evidence type="ECO:0000256" key="6">
    <source>
        <dbReference type="ARBA" id="ARBA00022771"/>
    </source>
</evidence>
<dbReference type="GO" id="GO:0016787">
    <property type="term" value="F:hydrolase activity"/>
    <property type="evidence" value="ECO:0007669"/>
    <property type="project" value="UniProtKB-KW"/>
</dbReference>
<evidence type="ECO:0000256" key="4">
    <source>
        <dbReference type="ARBA" id="ARBA00022723"/>
    </source>
</evidence>
<dbReference type="AlphaFoldDB" id="A0A139AWA1"/>
<dbReference type="Pfam" id="PF13086">
    <property type="entry name" value="AAA_11"/>
    <property type="match status" value="1"/>
</dbReference>
<keyword evidence="5" id="KW-0547">Nucleotide-binding</keyword>
<evidence type="ECO:0000259" key="17">
    <source>
        <dbReference type="Pfam" id="PF13087"/>
    </source>
</evidence>
<evidence type="ECO:0000259" key="16">
    <source>
        <dbReference type="Pfam" id="PF13086"/>
    </source>
</evidence>
<dbReference type="STRING" id="1344416.A0A139AWA1"/>
<evidence type="ECO:0000256" key="7">
    <source>
        <dbReference type="ARBA" id="ARBA00022801"/>
    </source>
</evidence>
<keyword evidence="3" id="KW-0963">Cytoplasm</keyword>
<comment type="function">
    <text evidence="14">RNA-dependent helicase required for nonsense-mediated decay (NMD) of aberrant mRNAs containing premature stop codons and modulates the expression level of normal mRNAs. Also capable of unwinding double-stranded DNA and translocating on single-stranded DNA.</text>
</comment>
<dbReference type="GO" id="GO:0008270">
    <property type="term" value="F:zinc ion binding"/>
    <property type="evidence" value="ECO:0007669"/>
    <property type="project" value="UniProtKB-KW"/>
</dbReference>
<dbReference type="CDD" id="cd18808">
    <property type="entry name" value="SF1_C_Upf1"/>
    <property type="match status" value="1"/>
</dbReference>
<dbReference type="OrthoDB" id="6513042at2759"/>
<keyword evidence="9" id="KW-0862">Zinc</keyword>
<feature type="domain" description="DNA2/NAM7 helicase helicase" evidence="16">
    <location>
        <begin position="20"/>
        <end position="62"/>
    </location>
</feature>
<dbReference type="InterPro" id="IPR041677">
    <property type="entry name" value="DNA2/NAM7_AAA_11"/>
</dbReference>
<dbReference type="InterPro" id="IPR041679">
    <property type="entry name" value="DNA2/NAM7-like_C"/>
</dbReference>
<organism evidence="18 19">
    <name type="scientific">Gonapodya prolifera (strain JEL478)</name>
    <name type="common">Monoblepharis prolifera</name>
    <dbReference type="NCBI Taxonomy" id="1344416"/>
    <lineage>
        <taxon>Eukaryota</taxon>
        <taxon>Fungi</taxon>
        <taxon>Fungi incertae sedis</taxon>
        <taxon>Chytridiomycota</taxon>
        <taxon>Chytridiomycota incertae sedis</taxon>
        <taxon>Monoblepharidomycetes</taxon>
        <taxon>Monoblepharidales</taxon>
        <taxon>Gonapodyaceae</taxon>
        <taxon>Gonapodya</taxon>
    </lineage>
</organism>
<evidence type="ECO:0000256" key="5">
    <source>
        <dbReference type="ARBA" id="ARBA00022741"/>
    </source>
</evidence>
<evidence type="ECO:0000256" key="11">
    <source>
        <dbReference type="ARBA" id="ARBA00023161"/>
    </source>
</evidence>
<sequence length="519" mass="57613">MKNGTRRSSGLRSGKFWKMPRCVLIDEATQASEPECLIPLVLGAKQVVLVGDHQQLGPVIMNKKAAQAGLNQSLFERMVLLNMRPIRLQIQYRMHPCLSEFPSNMFYEGSLQNGITTAERSRKMDFPWPLPEMPMFFHASFGTEEMSPSGTSYLNRTEAANVEKLVTRFLKANITPAQIGIITPYEGQRSYIVTYMQYNGSMKKELYKEIEVASVDAFQGREKDYIILSCVRSNEHGGIGFLNDPRRLNVALTRAKYGLVILGNPKVLSKHPLWYQLLTHFKEKGLLVEGALNNLKVSMIQFSKPKKQRDDKGLKYVGKYEGREIFPKPQANENAKAGGGGVQSQASYNPYFDPLTYIDPAKVLSQPYGSSSIIPTTPLTQDLPYYGSSQSSTAANVRKGGKGLQSGFGGSSQFSQPLTQAGMVPGATQSQSGTFGLGMSQVSINQYDRIAGWGGLSQSTGIYDDDLDYKVSPTWRTKWELGEPKVCYFSVSEPVIQLPIQRSEVSNLHSVLSLTEECS</sequence>
<evidence type="ECO:0000256" key="10">
    <source>
        <dbReference type="ARBA" id="ARBA00022840"/>
    </source>
</evidence>
<gene>
    <name evidence="18" type="ORF">M427DRAFT_350196</name>
</gene>
<evidence type="ECO:0000256" key="14">
    <source>
        <dbReference type="ARBA" id="ARBA00055561"/>
    </source>
</evidence>
<evidence type="ECO:0000313" key="18">
    <source>
        <dbReference type="EMBL" id="KXS20998.1"/>
    </source>
</evidence>
<dbReference type="GO" id="GO:0005737">
    <property type="term" value="C:cytoplasm"/>
    <property type="evidence" value="ECO:0007669"/>
    <property type="project" value="UniProtKB-SubCell"/>
</dbReference>
<comment type="subcellular location">
    <subcellularLocation>
        <location evidence="1">Cytoplasm</location>
    </subcellularLocation>
</comment>
<dbReference type="GO" id="GO:0000184">
    <property type="term" value="P:nuclear-transcribed mRNA catabolic process, nonsense-mediated decay"/>
    <property type="evidence" value="ECO:0007669"/>
    <property type="project" value="UniProtKB-KW"/>
</dbReference>
<dbReference type="InterPro" id="IPR027417">
    <property type="entry name" value="P-loop_NTPase"/>
</dbReference>
<dbReference type="PANTHER" id="PTHR10887:SF364">
    <property type="entry name" value="REGULATOR OF NONSENSE TRANSCRIPTS 1"/>
    <property type="match status" value="1"/>
</dbReference>
<feature type="region of interest" description="Disordered" evidence="15">
    <location>
        <begin position="391"/>
        <end position="411"/>
    </location>
</feature>
<evidence type="ECO:0000256" key="3">
    <source>
        <dbReference type="ARBA" id="ARBA00022490"/>
    </source>
</evidence>
<dbReference type="SUPFAM" id="SSF52540">
    <property type="entry name" value="P-loop containing nucleoside triphosphate hydrolases"/>
    <property type="match status" value="1"/>
</dbReference>
<keyword evidence="8" id="KW-0347">Helicase</keyword>
<accession>A0A139AWA1</accession>
<dbReference type="Proteomes" id="UP000070544">
    <property type="component" value="Unassembled WGS sequence"/>
</dbReference>
<dbReference type="GO" id="GO:0005524">
    <property type="term" value="F:ATP binding"/>
    <property type="evidence" value="ECO:0007669"/>
    <property type="project" value="UniProtKB-KW"/>
</dbReference>
<dbReference type="FunFam" id="3.40.50.300:FF:000097">
    <property type="entry name" value="Regulator of nonsense transcripts 1"/>
    <property type="match status" value="1"/>
</dbReference>
<evidence type="ECO:0000256" key="2">
    <source>
        <dbReference type="ARBA" id="ARBA00007913"/>
    </source>
</evidence>
<evidence type="ECO:0000256" key="8">
    <source>
        <dbReference type="ARBA" id="ARBA00022806"/>
    </source>
</evidence>
<keyword evidence="7 18" id="KW-0378">Hydrolase</keyword>
<dbReference type="PANTHER" id="PTHR10887">
    <property type="entry name" value="DNA2/NAM7 HELICASE FAMILY"/>
    <property type="match status" value="1"/>
</dbReference>
<evidence type="ECO:0000256" key="15">
    <source>
        <dbReference type="SAM" id="MobiDB-lite"/>
    </source>
</evidence>
<name>A0A139AWA1_GONPJ</name>
<evidence type="ECO:0000256" key="13">
    <source>
        <dbReference type="ARBA" id="ARBA00049390"/>
    </source>
</evidence>
<dbReference type="GO" id="GO:0003724">
    <property type="term" value="F:RNA helicase activity"/>
    <property type="evidence" value="ECO:0007669"/>
    <property type="project" value="UniProtKB-EC"/>
</dbReference>
<dbReference type="Gene3D" id="3.40.50.300">
    <property type="entry name" value="P-loop containing nucleotide triphosphate hydrolases"/>
    <property type="match status" value="2"/>
</dbReference>
<dbReference type="InterPro" id="IPR045055">
    <property type="entry name" value="DNA2/NAM7-like"/>
</dbReference>
<comment type="catalytic activity">
    <reaction evidence="13">
        <text>ATP + H2O = ADP + phosphate + H(+)</text>
        <dbReference type="Rhea" id="RHEA:13065"/>
        <dbReference type="ChEBI" id="CHEBI:15377"/>
        <dbReference type="ChEBI" id="CHEBI:15378"/>
        <dbReference type="ChEBI" id="CHEBI:30616"/>
        <dbReference type="ChEBI" id="CHEBI:43474"/>
        <dbReference type="ChEBI" id="CHEBI:456216"/>
        <dbReference type="EC" id="3.6.4.13"/>
    </reaction>
    <physiologicalReaction direction="left-to-right" evidence="13">
        <dbReference type="Rhea" id="RHEA:13066"/>
    </physiologicalReaction>
</comment>
<dbReference type="Pfam" id="PF13087">
    <property type="entry name" value="AAA_12"/>
    <property type="match status" value="1"/>
</dbReference>
<keyword evidence="11" id="KW-0866">Nonsense-mediated mRNA decay</keyword>
<protein>
    <submittedName>
        <fullName evidence="18">p-loop containing nucleoside triphosphate hydrolase protein</fullName>
    </submittedName>
</protein>
<comment type="catalytic activity">
    <reaction evidence="12">
        <text>ATP + H2O = ADP + phosphate + H(+)</text>
        <dbReference type="Rhea" id="RHEA:13065"/>
        <dbReference type="ChEBI" id="CHEBI:15377"/>
        <dbReference type="ChEBI" id="CHEBI:15378"/>
        <dbReference type="ChEBI" id="CHEBI:30616"/>
        <dbReference type="ChEBI" id="CHEBI:43474"/>
        <dbReference type="ChEBI" id="CHEBI:456216"/>
        <dbReference type="EC" id="3.6.4.12"/>
    </reaction>
    <physiologicalReaction direction="left-to-right" evidence="12">
        <dbReference type="Rhea" id="RHEA:13066"/>
    </physiologicalReaction>
</comment>
<feature type="domain" description="DNA2/NAM7 helicase-like C-terminal" evidence="17">
    <location>
        <begin position="70"/>
        <end position="265"/>
    </location>
</feature>
<dbReference type="EMBL" id="KQ965734">
    <property type="protein sequence ID" value="KXS20998.1"/>
    <property type="molecule type" value="Genomic_DNA"/>
</dbReference>
<dbReference type="InterPro" id="IPR047187">
    <property type="entry name" value="SF1_C_Upf1"/>
</dbReference>
<evidence type="ECO:0000256" key="12">
    <source>
        <dbReference type="ARBA" id="ARBA00048432"/>
    </source>
</evidence>
<reference evidence="18 19" key="1">
    <citation type="journal article" date="2015" name="Genome Biol. Evol.">
        <title>Phylogenomic analyses indicate that early fungi evolved digesting cell walls of algal ancestors of land plants.</title>
        <authorList>
            <person name="Chang Y."/>
            <person name="Wang S."/>
            <person name="Sekimoto S."/>
            <person name="Aerts A.L."/>
            <person name="Choi C."/>
            <person name="Clum A."/>
            <person name="LaButti K.M."/>
            <person name="Lindquist E.A."/>
            <person name="Yee Ngan C."/>
            <person name="Ohm R.A."/>
            <person name="Salamov A.A."/>
            <person name="Grigoriev I.V."/>
            <person name="Spatafora J.W."/>
            <person name="Berbee M.L."/>
        </authorList>
    </citation>
    <scope>NUCLEOTIDE SEQUENCE [LARGE SCALE GENOMIC DNA]</scope>
    <source>
        <strain evidence="18 19">JEL478</strain>
    </source>
</reference>
<evidence type="ECO:0000256" key="9">
    <source>
        <dbReference type="ARBA" id="ARBA00022833"/>
    </source>
</evidence>
<keyword evidence="6" id="KW-0863">Zinc-finger</keyword>
<evidence type="ECO:0000313" key="19">
    <source>
        <dbReference type="Proteomes" id="UP000070544"/>
    </source>
</evidence>
<proteinExistence type="inferred from homology"/>
<evidence type="ECO:0000256" key="1">
    <source>
        <dbReference type="ARBA" id="ARBA00004496"/>
    </source>
</evidence>
<dbReference type="GO" id="GO:0003678">
    <property type="term" value="F:DNA helicase activity"/>
    <property type="evidence" value="ECO:0007669"/>
    <property type="project" value="UniProtKB-EC"/>
</dbReference>
<keyword evidence="4" id="KW-0479">Metal-binding</keyword>
<keyword evidence="19" id="KW-1185">Reference proteome</keyword>
<keyword evidence="10" id="KW-0067">ATP-binding</keyword>